<dbReference type="EC" id="4.1.2.4" evidence="3 7"/>
<comment type="similarity">
    <text evidence="2">Belongs to the DeoC/FbaB aldolase family. DeoC type 2 subfamily.</text>
</comment>
<dbReference type="AlphaFoldDB" id="A0A1G4G3K8"/>
<comment type="pathway">
    <text evidence="1">Carbohydrate degradation; 2-deoxy-D-ribose 1-phosphate degradation; D-glyceraldehyde 3-phosphate and acetaldehyde from 2-deoxy-alpha-D-ribose 1-phosphate: step 2/2.</text>
</comment>
<keyword evidence="5" id="KW-0704">Schiff base</keyword>
<evidence type="ECO:0000256" key="3">
    <source>
        <dbReference type="ARBA" id="ARBA00012515"/>
    </source>
</evidence>
<evidence type="ECO:0000313" key="9">
    <source>
        <dbReference type="Proteomes" id="UP000178485"/>
    </source>
</evidence>
<dbReference type="CDD" id="cd00959">
    <property type="entry name" value="DeoC"/>
    <property type="match status" value="1"/>
</dbReference>
<dbReference type="GO" id="GO:0016052">
    <property type="term" value="P:carbohydrate catabolic process"/>
    <property type="evidence" value="ECO:0007669"/>
    <property type="project" value="TreeGrafter"/>
</dbReference>
<dbReference type="SMART" id="SM01133">
    <property type="entry name" value="DeoC"/>
    <property type="match status" value="1"/>
</dbReference>
<dbReference type="PANTHER" id="PTHR10889:SF3">
    <property type="entry name" value="DEOXYRIBOSE-PHOSPHATE ALDOLASE"/>
    <property type="match status" value="1"/>
</dbReference>
<dbReference type="Gene3D" id="3.20.20.70">
    <property type="entry name" value="Aldolase class I"/>
    <property type="match status" value="1"/>
</dbReference>
<evidence type="ECO:0000256" key="1">
    <source>
        <dbReference type="ARBA" id="ARBA00004816"/>
    </source>
</evidence>
<dbReference type="GO" id="GO:0005737">
    <property type="term" value="C:cytoplasm"/>
    <property type="evidence" value="ECO:0007669"/>
    <property type="project" value="InterPro"/>
</dbReference>
<evidence type="ECO:0000256" key="6">
    <source>
        <dbReference type="ARBA" id="ARBA00048791"/>
    </source>
</evidence>
<accession>A0A1G4G3K8</accession>
<dbReference type="KEGG" id="pmuc:ING2E5A_0256"/>
<evidence type="ECO:0000256" key="7">
    <source>
        <dbReference type="NCBIfam" id="TIGR00126"/>
    </source>
</evidence>
<dbReference type="EMBL" id="LT608328">
    <property type="protein sequence ID" value="SCM55335.1"/>
    <property type="molecule type" value="Genomic_DNA"/>
</dbReference>
<dbReference type="RefSeq" id="WP_071135843.1">
    <property type="nucleotide sequence ID" value="NZ_DUQN01000122.1"/>
</dbReference>
<name>A0A1G4G3K8_9BACT</name>
<dbReference type="Pfam" id="PF01791">
    <property type="entry name" value="DeoC"/>
    <property type="match status" value="1"/>
</dbReference>
<proteinExistence type="inferred from homology"/>
<dbReference type="PIRSF" id="PIRSF001357">
    <property type="entry name" value="DeoC"/>
    <property type="match status" value="1"/>
</dbReference>
<dbReference type="GO" id="GO:0004139">
    <property type="term" value="F:deoxyribose-phosphate aldolase activity"/>
    <property type="evidence" value="ECO:0007669"/>
    <property type="project" value="UniProtKB-UniRule"/>
</dbReference>
<dbReference type="InterPro" id="IPR011343">
    <property type="entry name" value="DeoC"/>
</dbReference>
<evidence type="ECO:0000256" key="2">
    <source>
        <dbReference type="ARBA" id="ARBA00009473"/>
    </source>
</evidence>
<dbReference type="NCBIfam" id="TIGR00126">
    <property type="entry name" value="deoC"/>
    <property type="match status" value="1"/>
</dbReference>
<comment type="catalytic activity">
    <reaction evidence="6">
        <text>2-deoxy-D-ribose 5-phosphate = D-glyceraldehyde 3-phosphate + acetaldehyde</text>
        <dbReference type="Rhea" id="RHEA:12821"/>
        <dbReference type="ChEBI" id="CHEBI:15343"/>
        <dbReference type="ChEBI" id="CHEBI:59776"/>
        <dbReference type="ChEBI" id="CHEBI:62877"/>
        <dbReference type="EC" id="4.1.2.4"/>
    </reaction>
</comment>
<dbReference type="PANTHER" id="PTHR10889">
    <property type="entry name" value="DEOXYRIBOSE-PHOSPHATE ALDOLASE"/>
    <property type="match status" value="1"/>
</dbReference>
<organism evidence="8 9">
    <name type="scientific">Petrimonas mucosa</name>
    <dbReference type="NCBI Taxonomy" id="1642646"/>
    <lineage>
        <taxon>Bacteria</taxon>
        <taxon>Pseudomonadati</taxon>
        <taxon>Bacteroidota</taxon>
        <taxon>Bacteroidia</taxon>
        <taxon>Bacteroidales</taxon>
        <taxon>Dysgonomonadaceae</taxon>
        <taxon>Petrimonas</taxon>
    </lineage>
</organism>
<dbReference type="SUPFAM" id="SSF51569">
    <property type="entry name" value="Aldolase"/>
    <property type="match status" value="1"/>
</dbReference>
<keyword evidence="9" id="KW-1185">Reference proteome</keyword>
<reference evidence="8 9" key="1">
    <citation type="submission" date="2016-08" db="EMBL/GenBank/DDBJ databases">
        <authorList>
            <person name="Seilhamer J.J."/>
        </authorList>
    </citation>
    <scope>NUCLEOTIDE SEQUENCE [LARGE SCALE GENOMIC DNA]</scope>
    <source>
        <strain evidence="8">ING2-E5A</strain>
    </source>
</reference>
<dbReference type="InterPro" id="IPR002915">
    <property type="entry name" value="DeoC/FbaB/LacD_aldolase"/>
</dbReference>
<dbReference type="STRING" id="1642646.ING2E5A_0256"/>
<dbReference type="GO" id="GO:0009264">
    <property type="term" value="P:deoxyribonucleotide catabolic process"/>
    <property type="evidence" value="ECO:0007669"/>
    <property type="project" value="UniProtKB-UniRule"/>
</dbReference>
<keyword evidence="4 8" id="KW-0456">Lyase</keyword>
<evidence type="ECO:0000256" key="5">
    <source>
        <dbReference type="ARBA" id="ARBA00023270"/>
    </source>
</evidence>
<evidence type="ECO:0000313" key="8">
    <source>
        <dbReference type="EMBL" id="SCM55335.1"/>
    </source>
</evidence>
<evidence type="ECO:0000256" key="4">
    <source>
        <dbReference type="ARBA" id="ARBA00023239"/>
    </source>
</evidence>
<dbReference type="Proteomes" id="UP000178485">
    <property type="component" value="Chromosome i"/>
</dbReference>
<sequence length="290" mass="31885">MNVTSKYSDTLKKYPFTLSDGELTEKINKILDNGFDKNNCQEVYKKLYSCIDLTTLNATDSREEVWKFTEKVNLFEDNHPNLQNVASICVYPNFAKTVREALTVDVKVACVSGGFPTSQTLTEVKIAETSLAVADGADEIDIVINLGLFLDGEYEEMCEEISEIKESCHGAILKVILETGALESAEKIHQASILSLYSGADFLKTSTGKGYPGASLEAVYVMSNAIRAYFEKTGNKVGIKVSGGVSTVEDAVKYYTLVKEILGEEWCSPTLFRIGTSRLADSLLKAIEDE</sequence>
<protein>
    <recommendedName>
        <fullName evidence="3 7">Deoxyribose-phosphate aldolase</fullName>
        <ecNumber evidence="3 7">4.1.2.4</ecNumber>
    </recommendedName>
</protein>
<dbReference type="InterPro" id="IPR013785">
    <property type="entry name" value="Aldolase_TIM"/>
</dbReference>
<gene>
    <name evidence="8" type="ORF">ING2E5A_0256</name>
</gene>